<dbReference type="PANTHER" id="PTHR48090">
    <property type="entry name" value="UNDECAPRENYL-PHOSPHATE 4-DEOXY-4-FORMAMIDO-L-ARABINOSE TRANSFERASE-RELATED"/>
    <property type="match status" value="1"/>
</dbReference>
<comment type="caution">
    <text evidence="3">The sequence shown here is derived from an EMBL/GenBank/DDBJ whole genome shotgun (WGS) entry which is preliminary data.</text>
</comment>
<dbReference type="PANTHER" id="PTHR48090:SF7">
    <property type="entry name" value="RFBJ PROTEIN"/>
    <property type="match status" value="1"/>
</dbReference>
<dbReference type="InterPro" id="IPR029044">
    <property type="entry name" value="Nucleotide-diphossugar_trans"/>
</dbReference>
<name>A0A2H3KLA7_9CHLR</name>
<dbReference type="AlphaFoldDB" id="A0A2H3KLA7"/>
<keyword evidence="1" id="KW-0812">Transmembrane</keyword>
<dbReference type="GO" id="GO:0016740">
    <property type="term" value="F:transferase activity"/>
    <property type="evidence" value="ECO:0007669"/>
    <property type="project" value="UniProtKB-KW"/>
</dbReference>
<dbReference type="CDD" id="cd04179">
    <property type="entry name" value="DPM_DPG-synthase_like"/>
    <property type="match status" value="1"/>
</dbReference>
<organism evidence="3 4">
    <name type="scientific">Candidatus Chloroploca asiatica</name>
    <dbReference type="NCBI Taxonomy" id="1506545"/>
    <lineage>
        <taxon>Bacteria</taxon>
        <taxon>Bacillati</taxon>
        <taxon>Chloroflexota</taxon>
        <taxon>Chloroflexia</taxon>
        <taxon>Chloroflexales</taxon>
        <taxon>Chloroflexineae</taxon>
        <taxon>Oscillochloridaceae</taxon>
        <taxon>Candidatus Chloroploca</taxon>
    </lineage>
</organism>
<evidence type="ECO:0000259" key="2">
    <source>
        <dbReference type="Pfam" id="PF00535"/>
    </source>
</evidence>
<dbReference type="Proteomes" id="UP000220922">
    <property type="component" value="Unassembled WGS sequence"/>
</dbReference>
<sequence length="303" mass="32941">MQVLNSTGQSYPFTVTVVMPAYNEAHGIAAVVERVRDALPDAEILVVDDASTDATGAAAAAAGARVERHPANRGNGAAVKTGIRRATGDVVLLMDADGQMDPRYIPAILDGIADGYDMVVGARTRDTQGDSLPRRLGNRALDALGGYLVETEVRDLTSGYRAMRREIIMEYIHLLPNRYSYPTTSTLALLKGGHGVGFVTIEGKRRGGGQSGQKLMRNGIRFGLIILRIISLFAPLRVYFPVAVLMFSLGLLSWLLNMFLLEPARGLYIPNSALLLFVGSIIIFLFGLLAEQLAALRFQRHER</sequence>
<accession>A0A2H3KLA7</accession>
<evidence type="ECO:0000313" key="4">
    <source>
        <dbReference type="Proteomes" id="UP000220922"/>
    </source>
</evidence>
<evidence type="ECO:0000313" key="3">
    <source>
        <dbReference type="EMBL" id="PDV98755.1"/>
    </source>
</evidence>
<dbReference type="RefSeq" id="WP_097653201.1">
    <property type="nucleotide sequence ID" value="NZ_LYXE01000090.1"/>
</dbReference>
<reference evidence="3 4" key="1">
    <citation type="submission" date="2016-05" db="EMBL/GenBank/DDBJ databases">
        <authorList>
            <person name="Lavstsen T."/>
            <person name="Jespersen J.S."/>
        </authorList>
    </citation>
    <scope>NUCLEOTIDE SEQUENCE [LARGE SCALE GENOMIC DNA]</scope>
    <source>
        <strain evidence="3 4">B7-9</strain>
    </source>
</reference>
<feature type="domain" description="Glycosyltransferase 2-like" evidence="2">
    <location>
        <begin position="16"/>
        <end position="171"/>
    </location>
</feature>
<proteinExistence type="predicted"/>
<dbReference type="InterPro" id="IPR050256">
    <property type="entry name" value="Glycosyltransferase_2"/>
</dbReference>
<keyword evidence="1" id="KW-1133">Transmembrane helix</keyword>
<keyword evidence="1" id="KW-0472">Membrane</keyword>
<keyword evidence="4" id="KW-1185">Reference proteome</keyword>
<dbReference type="Pfam" id="PF00535">
    <property type="entry name" value="Glycos_transf_2"/>
    <property type="match status" value="1"/>
</dbReference>
<feature type="transmembrane region" description="Helical" evidence="1">
    <location>
        <begin position="242"/>
        <end position="261"/>
    </location>
</feature>
<feature type="transmembrane region" description="Helical" evidence="1">
    <location>
        <begin position="273"/>
        <end position="290"/>
    </location>
</feature>
<dbReference type="Gene3D" id="3.90.550.10">
    <property type="entry name" value="Spore Coat Polysaccharide Biosynthesis Protein SpsA, Chain A"/>
    <property type="match status" value="1"/>
</dbReference>
<dbReference type="OrthoDB" id="9810303at2"/>
<gene>
    <name evidence="3" type="ORF">A9Q02_02125</name>
</gene>
<evidence type="ECO:0000256" key="1">
    <source>
        <dbReference type="SAM" id="Phobius"/>
    </source>
</evidence>
<protein>
    <submittedName>
        <fullName evidence="3">Glycosyl transferase</fullName>
    </submittedName>
</protein>
<dbReference type="InterPro" id="IPR001173">
    <property type="entry name" value="Glyco_trans_2-like"/>
</dbReference>
<dbReference type="SUPFAM" id="SSF53448">
    <property type="entry name" value="Nucleotide-diphospho-sugar transferases"/>
    <property type="match status" value="1"/>
</dbReference>
<dbReference type="EMBL" id="LYXE01000090">
    <property type="protein sequence ID" value="PDV98755.1"/>
    <property type="molecule type" value="Genomic_DNA"/>
</dbReference>
<keyword evidence="3" id="KW-0808">Transferase</keyword>